<feature type="transmembrane region" description="Helical" evidence="11">
    <location>
        <begin position="293"/>
        <end position="321"/>
    </location>
</feature>
<keyword evidence="3 11" id="KW-0050">Antiport</keyword>
<organism evidence="12 13">
    <name type="scientific">Prescottella agglutinans</name>
    <dbReference type="NCBI Taxonomy" id="1644129"/>
    <lineage>
        <taxon>Bacteria</taxon>
        <taxon>Bacillati</taxon>
        <taxon>Actinomycetota</taxon>
        <taxon>Actinomycetes</taxon>
        <taxon>Mycobacteriales</taxon>
        <taxon>Nocardiaceae</taxon>
        <taxon>Prescottella</taxon>
    </lineage>
</organism>
<gene>
    <name evidence="11 12" type="primary">nhaA</name>
    <name evidence="12" type="ORF">EGT67_16950</name>
</gene>
<dbReference type="InterPro" id="IPR004670">
    <property type="entry name" value="NhaA"/>
</dbReference>
<evidence type="ECO:0000256" key="1">
    <source>
        <dbReference type="ARBA" id="ARBA00004429"/>
    </source>
</evidence>
<dbReference type="PANTHER" id="PTHR30341">
    <property type="entry name" value="SODIUM ION/PROTON ANTIPORTER NHAA-RELATED"/>
    <property type="match status" value="1"/>
</dbReference>
<dbReference type="Proteomes" id="UP000286208">
    <property type="component" value="Unassembled WGS sequence"/>
</dbReference>
<feature type="transmembrane region" description="Helical" evidence="11">
    <location>
        <begin position="182"/>
        <end position="199"/>
    </location>
</feature>
<feature type="transmembrane region" description="Helical" evidence="11">
    <location>
        <begin position="97"/>
        <end position="121"/>
    </location>
</feature>
<keyword evidence="9 11" id="KW-0472">Membrane</keyword>
<evidence type="ECO:0000256" key="10">
    <source>
        <dbReference type="ARBA" id="ARBA00023201"/>
    </source>
</evidence>
<evidence type="ECO:0000256" key="9">
    <source>
        <dbReference type="ARBA" id="ARBA00023136"/>
    </source>
</evidence>
<comment type="function">
    <text evidence="11">Na(+)/H(+) antiporter that extrudes sodium in exchange for external protons.</text>
</comment>
<evidence type="ECO:0000256" key="11">
    <source>
        <dbReference type="HAMAP-Rule" id="MF_01844"/>
    </source>
</evidence>
<dbReference type="GO" id="GO:0005886">
    <property type="term" value="C:plasma membrane"/>
    <property type="evidence" value="ECO:0007669"/>
    <property type="project" value="UniProtKB-SubCell"/>
</dbReference>
<feature type="transmembrane region" description="Helical" evidence="11">
    <location>
        <begin position="54"/>
        <end position="76"/>
    </location>
</feature>
<name>A0A438BCW3_9NOCA</name>
<evidence type="ECO:0000313" key="12">
    <source>
        <dbReference type="EMBL" id="RVW08585.1"/>
    </source>
</evidence>
<protein>
    <recommendedName>
        <fullName evidence="11">Na(+)/H(+) antiporter NhaA</fullName>
    </recommendedName>
    <alternativeName>
        <fullName evidence="11">Sodium/proton antiporter NhaA</fullName>
    </alternativeName>
</protein>
<evidence type="ECO:0000256" key="4">
    <source>
        <dbReference type="ARBA" id="ARBA00022475"/>
    </source>
</evidence>
<feature type="transmembrane region" description="Helical" evidence="11">
    <location>
        <begin position="366"/>
        <end position="387"/>
    </location>
</feature>
<keyword evidence="4 11" id="KW-1003">Cell membrane</keyword>
<feature type="transmembrane region" description="Helical" evidence="11">
    <location>
        <begin position="157"/>
        <end position="176"/>
    </location>
</feature>
<dbReference type="EMBL" id="RKLP01000008">
    <property type="protein sequence ID" value="RVW08585.1"/>
    <property type="molecule type" value="Genomic_DNA"/>
</dbReference>
<accession>A0A438BCW3</accession>
<dbReference type="PANTHER" id="PTHR30341:SF0">
    <property type="entry name" value="NA(+)_H(+) ANTIPORTER NHAA"/>
    <property type="match status" value="1"/>
</dbReference>
<keyword evidence="10 11" id="KW-0739">Sodium transport</keyword>
<keyword evidence="2 11" id="KW-0813">Transport</keyword>
<comment type="caution">
    <text evidence="12">The sequence shown here is derived from an EMBL/GenBank/DDBJ whole genome shotgun (WGS) entry which is preliminary data.</text>
</comment>
<dbReference type="NCBIfam" id="TIGR00773">
    <property type="entry name" value="NhaA"/>
    <property type="match status" value="1"/>
</dbReference>
<feature type="transmembrane region" description="Helical" evidence="11">
    <location>
        <begin position="262"/>
        <end position="281"/>
    </location>
</feature>
<evidence type="ECO:0000256" key="8">
    <source>
        <dbReference type="ARBA" id="ARBA00023065"/>
    </source>
</evidence>
<feature type="transmembrane region" description="Helical" evidence="11">
    <location>
        <begin position="12"/>
        <end position="34"/>
    </location>
</feature>
<dbReference type="InterPro" id="IPR023171">
    <property type="entry name" value="Na/H_antiporter_dom_sf"/>
</dbReference>
<evidence type="ECO:0000256" key="6">
    <source>
        <dbReference type="ARBA" id="ARBA00022989"/>
    </source>
</evidence>
<reference evidence="12 13" key="1">
    <citation type="submission" date="2018-11" db="EMBL/GenBank/DDBJ databases">
        <title>Rhodococcus spongicola sp. nov. and Rhodococcus xishaensis sp. nov. from marine sponges.</title>
        <authorList>
            <person name="Li L."/>
            <person name="Lin H.W."/>
        </authorList>
    </citation>
    <scope>NUCLEOTIDE SEQUENCE [LARGE SCALE GENOMIC DNA]</scope>
    <source>
        <strain evidence="12 13">CCTCC AB2014297</strain>
    </source>
</reference>
<keyword evidence="8 11" id="KW-0406">Ion transport</keyword>
<comment type="subcellular location">
    <subcellularLocation>
        <location evidence="1">Cell inner membrane</location>
        <topology evidence="1">Multi-pass membrane protein</topology>
    </subcellularLocation>
    <subcellularLocation>
        <location evidence="11">Cell membrane</location>
        <topology evidence="11">Multi-pass membrane protein</topology>
    </subcellularLocation>
</comment>
<keyword evidence="7 11" id="KW-0915">Sodium</keyword>
<proteinExistence type="inferred from homology"/>
<evidence type="ECO:0000256" key="7">
    <source>
        <dbReference type="ARBA" id="ARBA00023053"/>
    </source>
</evidence>
<keyword evidence="13" id="KW-1185">Reference proteome</keyword>
<feature type="transmembrane region" description="Helical" evidence="11">
    <location>
        <begin position="333"/>
        <end position="354"/>
    </location>
</feature>
<dbReference type="GO" id="GO:0015385">
    <property type="term" value="F:sodium:proton antiporter activity"/>
    <property type="evidence" value="ECO:0007669"/>
    <property type="project" value="UniProtKB-UniRule"/>
</dbReference>
<dbReference type="Pfam" id="PF06965">
    <property type="entry name" value="Na_H_antiport_1"/>
    <property type="match status" value="1"/>
</dbReference>
<comment type="catalytic activity">
    <reaction evidence="11">
        <text>Na(+)(in) + 2 H(+)(out) = Na(+)(out) + 2 H(+)(in)</text>
        <dbReference type="Rhea" id="RHEA:29251"/>
        <dbReference type="ChEBI" id="CHEBI:15378"/>
        <dbReference type="ChEBI" id="CHEBI:29101"/>
    </reaction>
</comment>
<dbReference type="OrthoDB" id="9808135at2"/>
<evidence type="ECO:0000256" key="5">
    <source>
        <dbReference type="ARBA" id="ARBA00022692"/>
    </source>
</evidence>
<keyword evidence="6 11" id="KW-1133">Transmembrane helix</keyword>
<dbReference type="GO" id="GO:0006885">
    <property type="term" value="P:regulation of pH"/>
    <property type="evidence" value="ECO:0007669"/>
    <property type="project" value="UniProtKB-UniRule"/>
</dbReference>
<sequence length="402" mass="42189">MISAARSELARYLRTETVGGSILLIAAAVAVLWANSPFADAYTALRDWQVGPSALHLNLSLGTWAQDGLLAIFFFVAGLELKRELVVGELADRKKALLPIIAACGGVLLPAIIAATVGAGAPGMDRGWAIPVATDIAFALGVLALTGSRIPASARVFLLSLAVVDDLIAIILIAVLFTGSIAMLWILSAVACLVVYWYAQRRRITTPFLYVPLALLTWYSVHEAGIHATLAGVALGLLTRVRTDPDEAHSPATRLEHRLQPWSAAVCVPLFALFASGVPINGDVLSQLFTNRISLAIILGLLVGKTLGIFGVSWLAIRLGIATKPRLLGFRDMFALSVLGAIGFTVSLLVADLALAGIGDGSEADIAKAAVLLTSLAASLIGSALLLRRGRVHQARAAATDT</sequence>
<dbReference type="Gene3D" id="1.20.1530.10">
    <property type="entry name" value="Na+/H+ antiporter like domain"/>
    <property type="match status" value="1"/>
</dbReference>
<evidence type="ECO:0000313" key="13">
    <source>
        <dbReference type="Proteomes" id="UP000286208"/>
    </source>
</evidence>
<feature type="transmembrane region" description="Helical" evidence="11">
    <location>
        <begin position="127"/>
        <end position="145"/>
    </location>
</feature>
<evidence type="ECO:0000256" key="2">
    <source>
        <dbReference type="ARBA" id="ARBA00022448"/>
    </source>
</evidence>
<keyword evidence="5 11" id="KW-0812">Transmembrane</keyword>
<comment type="similarity">
    <text evidence="11">Belongs to the NhaA Na(+)/H(+) (TC 2.A.33) antiporter family.</text>
</comment>
<dbReference type="RefSeq" id="WP_127917237.1">
    <property type="nucleotide sequence ID" value="NZ_RKLP01000008.1"/>
</dbReference>
<evidence type="ECO:0000256" key="3">
    <source>
        <dbReference type="ARBA" id="ARBA00022449"/>
    </source>
</evidence>
<dbReference type="AlphaFoldDB" id="A0A438BCW3"/>
<dbReference type="HAMAP" id="MF_01844">
    <property type="entry name" value="NhaA"/>
    <property type="match status" value="1"/>
</dbReference>